<name>A0AAX2DSK9_LISIV</name>
<dbReference type="Pfam" id="PF13630">
    <property type="entry name" value="SdpI"/>
    <property type="match status" value="1"/>
</dbReference>
<keyword evidence="1" id="KW-1133">Transmembrane helix</keyword>
<keyword evidence="1" id="KW-0472">Membrane</keyword>
<proteinExistence type="predicted"/>
<organism evidence="2 3">
    <name type="scientific">Listeria ivanovii</name>
    <dbReference type="NCBI Taxonomy" id="1638"/>
    <lineage>
        <taxon>Bacteria</taxon>
        <taxon>Bacillati</taxon>
        <taxon>Bacillota</taxon>
        <taxon>Bacilli</taxon>
        <taxon>Bacillales</taxon>
        <taxon>Listeriaceae</taxon>
        <taxon>Listeria</taxon>
    </lineage>
</organism>
<gene>
    <name evidence="2" type="ORF">SAMN05421782_11467</name>
</gene>
<dbReference type="EMBL" id="FNMX01000014">
    <property type="protein sequence ID" value="SDX25680.1"/>
    <property type="molecule type" value="Genomic_DNA"/>
</dbReference>
<keyword evidence="1" id="KW-0812">Transmembrane</keyword>
<protein>
    <submittedName>
        <fullName evidence="2">SdpI/YhfL protein family protein</fullName>
    </submittedName>
</protein>
<dbReference type="InterPro" id="IPR025962">
    <property type="entry name" value="SdpI/YhfL"/>
</dbReference>
<dbReference type="RefSeq" id="WP_003720741.1">
    <property type="nucleotide sequence ID" value="NZ_FNMX01000014.1"/>
</dbReference>
<dbReference type="Proteomes" id="UP000183610">
    <property type="component" value="Unassembled WGS sequence"/>
</dbReference>
<evidence type="ECO:0000256" key="1">
    <source>
        <dbReference type="SAM" id="Phobius"/>
    </source>
</evidence>
<evidence type="ECO:0000313" key="3">
    <source>
        <dbReference type="Proteomes" id="UP000183610"/>
    </source>
</evidence>
<comment type="caution">
    <text evidence="2">The sequence shown here is derived from an EMBL/GenBank/DDBJ whole genome shotgun (WGS) entry which is preliminary data.</text>
</comment>
<accession>A0AAX2DSK9</accession>
<feature type="transmembrane region" description="Helical" evidence="1">
    <location>
        <begin position="80"/>
        <end position="97"/>
    </location>
</feature>
<feature type="transmembrane region" description="Helical" evidence="1">
    <location>
        <begin position="52"/>
        <end position="73"/>
    </location>
</feature>
<dbReference type="AlphaFoldDB" id="A0AAX2DSK9"/>
<sequence length="102" mass="11738">MFDLIFPLLLIILGVLYRINPPQNKESRFSYRTKASLKSASSWRKAHRLLSFYWIITGISLLIFSLLLAFIPMHAFIRSSILLATSIFAVLLTVILVEKKLQ</sequence>
<evidence type="ECO:0000313" key="2">
    <source>
        <dbReference type="EMBL" id="SDX25680.1"/>
    </source>
</evidence>
<reference evidence="2 3" key="1">
    <citation type="submission" date="2016-10" db="EMBL/GenBank/DDBJ databases">
        <authorList>
            <person name="Varghese N."/>
            <person name="Submissions S."/>
        </authorList>
    </citation>
    <scope>NUCLEOTIDE SEQUENCE [LARGE SCALE GENOMIC DNA]</scope>
    <source>
        <strain evidence="2 3">ATCC 49954</strain>
    </source>
</reference>